<protein>
    <submittedName>
        <fullName evidence="2">Uncharacterized protein</fullName>
    </submittedName>
</protein>
<dbReference type="EMBL" id="CAOJ01005491">
    <property type="protein sequence ID" value="CCO29829.1"/>
    <property type="molecule type" value="Genomic_DNA"/>
</dbReference>
<accession>M5BRI6</accession>
<gene>
    <name evidence="2" type="ORF">BN14_03850</name>
</gene>
<sequence length="83" mass="9728">MKWSIVLICSLLDFASFKDPIMGARISGLLPNKKETRMRDPGRVKQQAETYEELMEAIFEKLRTKKEFMDTLEDIKLFEEPSD</sequence>
<dbReference type="Proteomes" id="UP000012065">
    <property type="component" value="Unassembled WGS sequence"/>
</dbReference>
<evidence type="ECO:0000313" key="3">
    <source>
        <dbReference type="Proteomes" id="UP000012065"/>
    </source>
</evidence>
<keyword evidence="1" id="KW-0732">Signal</keyword>
<dbReference type="AlphaFoldDB" id="M5BRI6"/>
<feature type="signal peptide" evidence="1">
    <location>
        <begin position="1"/>
        <end position="23"/>
    </location>
</feature>
<dbReference type="HOGENOM" id="CLU_2544189_0_0_1"/>
<name>M5BRI6_THACB</name>
<feature type="chain" id="PRO_5004063503" evidence="1">
    <location>
        <begin position="24"/>
        <end position="83"/>
    </location>
</feature>
<evidence type="ECO:0000256" key="1">
    <source>
        <dbReference type="SAM" id="SignalP"/>
    </source>
</evidence>
<proteinExistence type="predicted"/>
<evidence type="ECO:0000313" key="2">
    <source>
        <dbReference type="EMBL" id="CCO29829.1"/>
    </source>
</evidence>
<organism evidence="2 3">
    <name type="scientific">Thanatephorus cucumeris (strain AG1-IB / isolate 7/3/14)</name>
    <name type="common">Lettuce bottom rot fungus</name>
    <name type="synonym">Rhizoctonia solani</name>
    <dbReference type="NCBI Taxonomy" id="1108050"/>
    <lineage>
        <taxon>Eukaryota</taxon>
        <taxon>Fungi</taxon>
        <taxon>Dikarya</taxon>
        <taxon>Basidiomycota</taxon>
        <taxon>Agaricomycotina</taxon>
        <taxon>Agaricomycetes</taxon>
        <taxon>Cantharellales</taxon>
        <taxon>Ceratobasidiaceae</taxon>
        <taxon>Rhizoctonia</taxon>
        <taxon>Rhizoctonia solani AG-1</taxon>
    </lineage>
</organism>
<comment type="caution">
    <text evidence="2">The sequence shown here is derived from an EMBL/GenBank/DDBJ whole genome shotgun (WGS) entry which is preliminary data.</text>
</comment>
<reference evidence="2 3" key="1">
    <citation type="journal article" date="2013" name="J. Biotechnol.">
        <title>Establishment and interpretation of the genome sequence of the phytopathogenic fungus Rhizoctonia solani AG1-IB isolate 7/3/14.</title>
        <authorList>
            <person name="Wibberg D.W."/>
            <person name="Jelonek L.J."/>
            <person name="Rupp O.R."/>
            <person name="Hennig M.H."/>
            <person name="Eikmeyer F.E."/>
            <person name="Goesmann A.G."/>
            <person name="Hartmann A.H."/>
            <person name="Borriss R.B."/>
            <person name="Grosch R.G."/>
            <person name="Puehler A.P."/>
            <person name="Schlueter A.S."/>
        </authorList>
    </citation>
    <scope>NUCLEOTIDE SEQUENCE [LARGE SCALE GENOMIC DNA]</scope>
    <source>
        <strain evidence="3">AG1-IB / isolate 7/3/14</strain>
    </source>
</reference>